<dbReference type="Pfam" id="PF06114">
    <property type="entry name" value="Peptidase_M78"/>
    <property type="match status" value="1"/>
</dbReference>
<evidence type="ECO:0000256" key="1">
    <source>
        <dbReference type="ARBA" id="ARBA00007227"/>
    </source>
</evidence>
<evidence type="ECO:0000259" key="2">
    <source>
        <dbReference type="PROSITE" id="PS50943"/>
    </source>
</evidence>
<dbReference type="InterPro" id="IPR010359">
    <property type="entry name" value="IrrE_HExxH"/>
</dbReference>
<dbReference type="GO" id="GO:0003677">
    <property type="term" value="F:DNA binding"/>
    <property type="evidence" value="ECO:0007669"/>
    <property type="project" value="InterPro"/>
</dbReference>
<dbReference type="CDD" id="cd00093">
    <property type="entry name" value="HTH_XRE"/>
    <property type="match status" value="1"/>
</dbReference>
<keyword evidence="4" id="KW-1185">Reference proteome</keyword>
<dbReference type="InterPro" id="IPR010982">
    <property type="entry name" value="Lambda_DNA-bd_dom_sf"/>
</dbReference>
<reference evidence="3 4" key="1">
    <citation type="submission" date="2019-06" db="EMBL/GenBank/DDBJ databases">
        <authorList>
            <person name="Li M."/>
        </authorList>
    </citation>
    <scope>NUCLEOTIDE SEQUENCE [LARGE SCALE GENOMIC DNA]</scope>
    <source>
        <strain evidence="3 4">BGMRC6574</strain>
    </source>
</reference>
<sequence length="378" mass="43171">MAADIMPISPTVLRWARERAGFSLDALAGDFTKLAEWEAGDMAPTYPQLEQLADKLKLPISVFFFPEPPDVPAPEQTFRTLGAQQLQGIPPRIRLLLRKARALQLGLEELNNGASPSVRLITDDLRFSPSENINEIASAVREYLGVSIEEQLSWNNIDHALKEWRSTLQSVGVYVFKDQFRQPEYSGFCLYDPIFPIIYVNNTNSKSRQIFTLFHELAHLLFHTSGIDEKNDRYLEQLRDDNLRIEVICNQFASSFLIPDEIFESVNGSLVPDEDAAEELARRFSVSREAIFRKFLDRGEISAYQYEQAANQWSAQLQKGSGGNPYNNTIAYLGRDYITLAFRKFHQNQISYADLSDYLNTKQKHLATLEEYVARGKN</sequence>
<dbReference type="PROSITE" id="PS50943">
    <property type="entry name" value="HTH_CROC1"/>
    <property type="match status" value="1"/>
</dbReference>
<feature type="domain" description="HTH cro/C1-type" evidence="2">
    <location>
        <begin position="13"/>
        <end position="63"/>
    </location>
</feature>
<proteinExistence type="inferred from homology"/>
<dbReference type="Gene3D" id="1.10.10.2910">
    <property type="match status" value="1"/>
</dbReference>
<dbReference type="AlphaFoldDB" id="A0A506TYL2"/>
<dbReference type="RefSeq" id="WP_141168405.1">
    <property type="nucleotide sequence ID" value="NZ_VHLH01000051.1"/>
</dbReference>
<comment type="caution">
    <text evidence="3">The sequence shown here is derived from an EMBL/GenBank/DDBJ whole genome shotgun (WGS) entry which is preliminary data.</text>
</comment>
<organism evidence="3 4">
    <name type="scientific">Pararhizobium mangrovi</name>
    <dbReference type="NCBI Taxonomy" id="2590452"/>
    <lineage>
        <taxon>Bacteria</taxon>
        <taxon>Pseudomonadati</taxon>
        <taxon>Pseudomonadota</taxon>
        <taxon>Alphaproteobacteria</taxon>
        <taxon>Hyphomicrobiales</taxon>
        <taxon>Rhizobiaceae</taxon>
        <taxon>Rhizobium/Agrobacterium group</taxon>
        <taxon>Pararhizobium</taxon>
    </lineage>
</organism>
<name>A0A506TYL2_9HYPH</name>
<dbReference type="InterPro" id="IPR001387">
    <property type="entry name" value="Cro/C1-type_HTH"/>
</dbReference>
<dbReference type="EMBL" id="VHLH01000051">
    <property type="protein sequence ID" value="TPW25814.1"/>
    <property type="molecule type" value="Genomic_DNA"/>
</dbReference>
<protein>
    <submittedName>
        <fullName evidence="3">ImmA/IrrE family metallo-endopeptidase</fullName>
    </submittedName>
</protein>
<dbReference type="Proteomes" id="UP000320314">
    <property type="component" value="Unassembled WGS sequence"/>
</dbReference>
<evidence type="ECO:0000313" key="3">
    <source>
        <dbReference type="EMBL" id="TPW25814.1"/>
    </source>
</evidence>
<dbReference type="PANTHER" id="PTHR43236:SF2">
    <property type="entry name" value="BLL0069 PROTEIN"/>
    <property type="match status" value="1"/>
</dbReference>
<dbReference type="OrthoDB" id="9796786at2"/>
<dbReference type="PANTHER" id="PTHR43236">
    <property type="entry name" value="ANTITOXIN HIGA1"/>
    <property type="match status" value="1"/>
</dbReference>
<gene>
    <name evidence="3" type="ORF">FJU11_17715</name>
</gene>
<dbReference type="InterPro" id="IPR052345">
    <property type="entry name" value="Rad_response_metalloprotease"/>
</dbReference>
<accession>A0A506TYL2</accession>
<evidence type="ECO:0000313" key="4">
    <source>
        <dbReference type="Proteomes" id="UP000320314"/>
    </source>
</evidence>
<dbReference type="SUPFAM" id="SSF47413">
    <property type="entry name" value="lambda repressor-like DNA-binding domains"/>
    <property type="match status" value="1"/>
</dbReference>
<comment type="similarity">
    <text evidence="1">Belongs to the short-chain fatty acyl-CoA assimilation regulator (ScfR) family.</text>
</comment>